<evidence type="ECO:0000313" key="7">
    <source>
        <dbReference type="EMBL" id="CAF0702809.1"/>
    </source>
</evidence>
<evidence type="ECO:0000313" key="8">
    <source>
        <dbReference type="Proteomes" id="UP000663879"/>
    </source>
</evidence>
<dbReference type="AlphaFoldDB" id="A0A813M2E0"/>
<evidence type="ECO:0000256" key="4">
    <source>
        <dbReference type="ARBA" id="ARBA00022989"/>
    </source>
</evidence>
<dbReference type="EMBL" id="CAJNOC010000001">
    <property type="protein sequence ID" value="CAF0702809.1"/>
    <property type="molecule type" value="Genomic_DNA"/>
</dbReference>
<comment type="subcellular location">
    <subcellularLocation>
        <location evidence="1 6">Membrane</location>
        <topology evidence="1 6">Multi-pass membrane protein</topology>
    </subcellularLocation>
</comment>
<dbReference type="InterPro" id="IPR018499">
    <property type="entry name" value="Tetraspanin/Peripherin"/>
</dbReference>
<evidence type="ECO:0000256" key="5">
    <source>
        <dbReference type="ARBA" id="ARBA00023136"/>
    </source>
</evidence>
<dbReference type="Gene3D" id="1.10.1450.10">
    <property type="entry name" value="Tetraspanin"/>
    <property type="match status" value="1"/>
</dbReference>
<dbReference type="Pfam" id="PF00335">
    <property type="entry name" value="Tetraspanin"/>
    <property type="match status" value="1"/>
</dbReference>
<dbReference type="InterPro" id="IPR008952">
    <property type="entry name" value="Tetraspanin_EC2_sf"/>
</dbReference>
<dbReference type="Proteomes" id="UP000663879">
    <property type="component" value="Unassembled WGS sequence"/>
</dbReference>
<keyword evidence="5 6" id="KW-0472">Membrane</keyword>
<evidence type="ECO:0000256" key="2">
    <source>
        <dbReference type="ARBA" id="ARBA00006840"/>
    </source>
</evidence>
<dbReference type="PANTHER" id="PTHR19282">
    <property type="entry name" value="TETRASPANIN"/>
    <property type="match status" value="1"/>
</dbReference>
<keyword evidence="4 6" id="KW-1133">Transmembrane helix</keyword>
<dbReference type="PRINTS" id="PR00259">
    <property type="entry name" value="TMFOUR"/>
</dbReference>
<feature type="transmembrane region" description="Helical" evidence="6">
    <location>
        <begin position="34"/>
        <end position="56"/>
    </location>
</feature>
<comment type="caution">
    <text evidence="7">The sequence shown here is derived from an EMBL/GenBank/DDBJ whole genome shotgun (WGS) entry which is preliminary data.</text>
</comment>
<evidence type="ECO:0000256" key="1">
    <source>
        <dbReference type="ARBA" id="ARBA00004141"/>
    </source>
</evidence>
<protein>
    <recommendedName>
        <fullName evidence="6">Tetraspanin</fullName>
    </recommendedName>
</protein>
<dbReference type="CDD" id="cd03155">
    <property type="entry name" value="CD151_like_LEL"/>
    <property type="match status" value="1"/>
</dbReference>
<dbReference type="SUPFAM" id="SSF48652">
    <property type="entry name" value="Tetraspanin"/>
    <property type="match status" value="1"/>
</dbReference>
<gene>
    <name evidence="7" type="ORF">OXX778_LOCUS7</name>
</gene>
<dbReference type="InterPro" id="IPR000301">
    <property type="entry name" value="Tetraspanin_animals"/>
</dbReference>
<comment type="similarity">
    <text evidence="2 6">Belongs to the tetraspanin (TM4SF) family.</text>
</comment>
<organism evidence="7 8">
    <name type="scientific">Brachionus calyciflorus</name>
    <dbReference type="NCBI Taxonomy" id="104777"/>
    <lineage>
        <taxon>Eukaryota</taxon>
        <taxon>Metazoa</taxon>
        <taxon>Spiralia</taxon>
        <taxon>Gnathifera</taxon>
        <taxon>Rotifera</taxon>
        <taxon>Eurotatoria</taxon>
        <taxon>Monogononta</taxon>
        <taxon>Pseudotrocha</taxon>
        <taxon>Ploima</taxon>
        <taxon>Brachionidae</taxon>
        <taxon>Brachionus</taxon>
    </lineage>
</organism>
<dbReference type="PIRSF" id="PIRSF002419">
    <property type="entry name" value="Tetraspanin"/>
    <property type="match status" value="1"/>
</dbReference>
<accession>A0A813M2E0</accession>
<dbReference type="PANTHER" id="PTHR19282:SF544">
    <property type="entry name" value="TETRASPANIN"/>
    <property type="match status" value="1"/>
</dbReference>
<sequence length="284" mass="32375">MGFKKNKSKYEKDNDDDDEKQYLLCGPSVAKSLVIIYNILFLISGILLIFFGIWTLTSKNDYADLLSSNLYLSSTYILIIAGAITILTSLLGIVSAWIEKKNLLIIFIALLIFIFLTEITAGVLAFVYRVKLKESLKRDLENNIKFHYEEPGYDKQSKLLDNLQIKFKCCGANDFRDWFDSKYVQANNITEFQLENTRYNLVSESCCKTPSNLCAKRIHPSNIYHKGCVSALENYISNHIILLGVVGLSSFLFQSVGIFLTALLIKRIKAKKNYEHVLTDENES</sequence>
<feature type="transmembrane region" description="Helical" evidence="6">
    <location>
        <begin position="240"/>
        <end position="265"/>
    </location>
</feature>
<dbReference type="GO" id="GO:0005886">
    <property type="term" value="C:plasma membrane"/>
    <property type="evidence" value="ECO:0007669"/>
    <property type="project" value="TreeGrafter"/>
</dbReference>
<proteinExistence type="inferred from homology"/>
<evidence type="ECO:0000256" key="6">
    <source>
        <dbReference type="RuleBase" id="RU361218"/>
    </source>
</evidence>
<keyword evidence="8" id="KW-1185">Reference proteome</keyword>
<name>A0A813M2E0_9BILA</name>
<dbReference type="OrthoDB" id="438211at2759"/>
<feature type="transmembrane region" description="Helical" evidence="6">
    <location>
        <begin position="76"/>
        <end position="98"/>
    </location>
</feature>
<feature type="transmembrane region" description="Helical" evidence="6">
    <location>
        <begin position="105"/>
        <end position="128"/>
    </location>
</feature>
<keyword evidence="3 6" id="KW-0812">Transmembrane</keyword>
<evidence type="ECO:0000256" key="3">
    <source>
        <dbReference type="ARBA" id="ARBA00022692"/>
    </source>
</evidence>
<reference evidence="7" key="1">
    <citation type="submission" date="2021-02" db="EMBL/GenBank/DDBJ databases">
        <authorList>
            <person name="Nowell W R."/>
        </authorList>
    </citation>
    <scope>NUCLEOTIDE SEQUENCE</scope>
    <source>
        <strain evidence="7">Ploen Becks lab</strain>
    </source>
</reference>